<accession>A0A343TFG8</accession>
<name>A0A343TFG8_9EURY</name>
<keyword evidence="4" id="KW-1185">Reference proteome</keyword>
<proteinExistence type="predicted"/>
<dbReference type="AlphaFoldDB" id="A0A343TFG8"/>
<keyword evidence="2" id="KW-1133">Transmembrane helix</keyword>
<organism evidence="3 4">
    <name type="scientific">Halalkaliarchaeum desulfuricum</name>
    <dbReference type="NCBI Taxonomy" id="2055893"/>
    <lineage>
        <taxon>Archaea</taxon>
        <taxon>Methanobacteriati</taxon>
        <taxon>Methanobacteriota</taxon>
        <taxon>Stenosarchaea group</taxon>
        <taxon>Halobacteria</taxon>
        <taxon>Halobacteriales</taxon>
        <taxon>Haloferacaceae</taxon>
        <taxon>Halalkaliarchaeum</taxon>
    </lineage>
</organism>
<feature type="transmembrane region" description="Helical" evidence="2">
    <location>
        <begin position="71"/>
        <end position="88"/>
    </location>
</feature>
<gene>
    <name evidence="3" type="ORF">AArcSl_0185</name>
</gene>
<keyword evidence="2" id="KW-0472">Membrane</keyword>
<feature type="compositionally biased region" description="Acidic residues" evidence="1">
    <location>
        <begin position="40"/>
        <end position="58"/>
    </location>
</feature>
<evidence type="ECO:0000256" key="1">
    <source>
        <dbReference type="SAM" id="MobiDB-lite"/>
    </source>
</evidence>
<dbReference type="KEGG" id="hdf:AArcSl_0185"/>
<evidence type="ECO:0000313" key="4">
    <source>
        <dbReference type="Proteomes" id="UP000263012"/>
    </source>
</evidence>
<keyword evidence="2" id="KW-0812">Transmembrane</keyword>
<sequence length="115" mass="12496">MFELHFDGAQIGPSSLDFTDDTAAIEAHASGDEMKMDTETNTEMESEPETEMESEPETAEGRSGRGRFRTLLTLVGVVSIISVVGIAARRFRSDGEDLEIEIGPESDGDVIEEQA</sequence>
<dbReference type="EMBL" id="CP025066">
    <property type="protein sequence ID" value="AUX07840.1"/>
    <property type="molecule type" value="Genomic_DNA"/>
</dbReference>
<feature type="region of interest" description="Disordered" evidence="1">
    <location>
        <begin position="25"/>
        <end position="64"/>
    </location>
</feature>
<evidence type="ECO:0000256" key="2">
    <source>
        <dbReference type="SAM" id="Phobius"/>
    </source>
</evidence>
<feature type="compositionally biased region" description="Acidic residues" evidence="1">
    <location>
        <begin position="96"/>
        <end position="115"/>
    </location>
</feature>
<protein>
    <submittedName>
        <fullName evidence="3">Uncharacterized protein</fullName>
    </submittedName>
</protein>
<feature type="compositionally biased region" description="Basic and acidic residues" evidence="1">
    <location>
        <begin position="29"/>
        <end position="38"/>
    </location>
</feature>
<dbReference type="Proteomes" id="UP000263012">
    <property type="component" value="Chromosome"/>
</dbReference>
<evidence type="ECO:0000313" key="3">
    <source>
        <dbReference type="EMBL" id="AUX07840.1"/>
    </source>
</evidence>
<reference evidence="4" key="1">
    <citation type="submission" date="2017-11" db="EMBL/GenBank/DDBJ databases">
        <title>Phenotypic and genomic properties of facultatively anaerobic sulfur-reducing natronoarchaea from hypersaline soda lakes.</title>
        <authorList>
            <person name="Sorokin D.Y."/>
            <person name="Kublanov I.V."/>
            <person name="Roman P."/>
            <person name="Sinninghe Damste J.S."/>
            <person name="Golyshin P.N."/>
            <person name="Rojo D."/>
            <person name="Ciordia S."/>
            <person name="Mena M.D.C."/>
            <person name="Ferrer M."/>
            <person name="Messina E."/>
            <person name="Smedile F."/>
            <person name="La Spada G."/>
            <person name="La Cono V."/>
            <person name="Yakimov M.M."/>
        </authorList>
    </citation>
    <scope>NUCLEOTIDE SEQUENCE [LARGE SCALE GENOMIC DNA]</scope>
    <source>
        <strain evidence="4">AArc-Sl</strain>
    </source>
</reference>
<feature type="region of interest" description="Disordered" evidence="1">
    <location>
        <begin position="94"/>
        <end position="115"/>
    </location>
</feature>